<dbReference type="InterPro" id="IPR004399">
    <property type="entry name" value="HMP/HMP-P_kinase_dom"/>
</dbReference>
<reference evidence="6 7" key="1">
    <citation type="submission" date="2018-05" db="EMBL/GenBank/DDBJ databases">
        <title>Complete Genome Sequences of Extremely Thermoacidophilic, Metal-Mobilizing Type-Strain Members of the Archaeal Family Sulfolobaceae: Acidianus brierleyi DSM-1651T, Acidianus sulfidivorans DSM-18786T, Metallosphaera hakonensis DSM-7519T, and Metallosphaera prunae DSM-10039T.</title>
        <authorList>
            <person name="Counts J.A."/>
            <person name="Kelly R.M."/>
        </authorList>
    </citation>
    <scope>NUCLEOTIDE SEQUENCE [LARGE SCALE GENOMIC DNA]</scope>
    <source>
        <strain evidence="6 7">JP7</strain>
    </source>
</reference>
<evidence type="ECO:0000313" key="7">
    <source>
        <dbReference type="Proteomes" id="UP000248410"/>
    </source>
</evidence>
<evidence type="ECO:0000256" key="2">
    <source>
        <dbReference type="ARBA" id="ARBA00022741"/>
    </source>
</evidence>
<dbReference type="AlphaFoldDB" id="A0A2U9INA8"/>
<evidence type="ECO:0000256" key="3">
    <source>
        <dbReference type="ARBA" id="ARBA00022777"/>
    </source>
</evidence>
<dbReference type="SUPFAM" id="SSF53639">
    <property type="entry name" value="AraD/HMP-PK domain-like"/>
    <property type="match status" value="1"/>
</dbReference>
<dbReference type="KEGG" id="asul:DFR86_08020"/>
<dbReference type="Gene3D" id="3.40.1190.20">
    <property type="match status" value="1"/>
</dbReference>
<dbReference type="SUPFAM" id="SSF53613">
    <property type="entry name" value="Ribokinase-like"/>
    <property type="match status" value="1"/>
</dbReference>
<evidence type="ECO:0000313" key="6">
    <source>
        <dbReference type="EMBL" id="AWR97500.1"/>
    </source>
</evidence>
<dbReference type="GO" id="GO:0009228">
    <property type="term" value="P:thiamine biosynthetic process"/>
    <property type="evidence" value="ECO:0007669"/>
    <property type="project" value="InterPro"/>
</dbReference>
<dbReference type="Pfam" id="PF08543">
    <property type="entry name" value="Phos_pyr_kin"/>
    <property type="match status" value="1"/>
</dbReference>
<evidence type="ECO:0000259" key="5">
    <source>
        <dbReference type="Pfam" id="PF08543"/>
    </source>
</evidence>
<dbReference type="RefSeq" id="WP_110380390.1">
    <property type="nucleotide sequence ID" value="NZ_CP029288.2"/>
</dbReference>
<dbReference type="OrthoDB" id="43786at2157"/>
<name>A0A2U9INA8_9CREN</name>
<keyword evidence="2" id="KW-0547">Nucleotide-binding</keyword>
<accession>A0A2U9INA8</accession>
<keyword evidence="3 6" id="KW-0418">Kinase</keyword>
<keyword evidence="4" id="KW-0067">ATP-binding</keyword>
<dbReference type="GO" id="GO:0008972">
    <property type="term" value="F:phosphomethylpyrimidine kinase activity"/>
    <property type="evidence" value="ECO:0007669"/>
    <property type="project" value="InterPro"/>
</dbReference>
<dbReference type="GeneID" id="36837907"/>
<keyword evidence="1" id="KW-0808">Transferase</keyword>
<dbReference type="EMBL" id="CP029288">
    <property type="protein sequence ID" value="AWR97500.1"/>
    <property type="molecule type" value="Genomic_DNA"/>
</dbReference>
<dbReference type="InterPro" id="IPR013749">
    <property type="entry name" value="PM/HMP-P_kinase-1"/>
</dbReference>
<keyword evidence="7" id="KW-1185">Reference proteome</keyword>
<dbReference type="PANTHER" id="PTHR20858:SF17">
    <property type="entry name" value="HYDROXYMETHYLPYRIMIDINE_PHOSPHOMETHYLPYRIMIDINE KINASE THI20-RELATED"/>
    <property type="match status" value="1"/>
</dbReference>
<sequence>MRTRPVVMTIAGSDSGGGAGIQADLKTFNTLGVLGVTIVTGLTAQNTFEVTKVLEVPPEFIEAQFDTVMKDLSPKFAKTGMLASKKVISVVKKKVEEYKINLVLDPVMIAKSGASLTTEDIVLDLIDLSKRSILITPNRFEAEKLSSSKINNFDDLKRVAKQLYNSLSTNVVIKGGEAFNGKDFAIIEGEEIELEGKRIETKNTHGSGDTFSASIAGYLALGNSLKDAIIKAKKFTDIAIEYSLDLGKGHGPVDPFANAEIQIEKEKAREDLEEILYYIEKENNGIKQLIDENDKSNIGYLTSYGDFATLAGGIIRYLDWLKIDGPILVNWKNDGTILEALKKSNKKIGFLISPTKKVIEALEKSKIRISESGIDCDAMSIHGKIVILANSVDEMKKKLEELLE</sequence>
<gene>
    <name evidence="6" type="primary">thiD</name>
    <name evidence="6" type="ORF">DFR86_08020</name>
</gene>
<protein>
    <submittedName>
        <fullName evidence="6">Bifunctional hydroxymethylpyrimidine kinase/phosphomethylpyrimidine kinase</fullName>
    </submittedName>
</protein>
<dbReference type="InterPro" id="IPR029056">
    <property type="entry name" value="Ribokinase-like"/>
</dbReference>
<dbReference type="FunFam" id="3.40.1190.20:FF:000003">
    <property type="entry name" value="Phosphomethylpyrimidine kinase ThiD"/>
    <property type="match status" value="1"/>
</dbReference>
<dbReference type="Proteomes" id="UP000248410">
    <property type="component" value="Chromosome"/>
</dbReference>
<feature type="domain" description="Pyridoxamine kinase/Phosphomethylpyrimidine kinase" evidence="5">
    <location>
        <begin position="14"/>
        <end position="254"/>
    </location>
</feature>
<dbReference type="CDD" id="cd01169">
    <property type="entry name" value="HMPP_kinase"/>
    <property type="match status" value="1"/>
</dbReference>
<organism evidence="6 7">
    <name type="scientific">Acidianus sulfidivorans JP7</name>
    <dbReference type="NCBI Taxonomy" id="619593"/>
    <lineage>
        <taxon>Archaea</taxon>
        <taxon>Thermoproteota</taxon>
        <taxon>Thermoprotei</taxon>
        <taxon>Sulfolobales</taxon>
        <taxon>Sulfolobaceae</taxon>
        <taxon>Acidianus</taxon>
    </lineage>
</organism>
<dbReference type="GO" id="GO:0005829">
    <property type="term" value="C:cytosol"/>
    <property type="evidence" value="ECO:0007669"/>
    <property type="project" value="TreeGrafter"/>
</dbReference>
<evidence type="ECO:0000256" key="1">
    <source>
        <dbReference type="ARBA" id="ARBA00022679"/>
    </source>
</evidence>
<proteinExistence type="predicted"/>
<dbReference type="NCBIfam" id="TIGR00097">
    <property type="entry name" value="HMP-P_kinase"/>
    <property type="match status" value="1"/>
</dbReference>
<dbReference type="GO" id="GO:0005524">
    <property type="term" value="F:ATP binding"/>
    <property type="evidence" value="ECO:0007669"/>
    <property type="project" value="UniProtKB-KW"/>
</dbReference>
<dbReference type="PANTHER" id="PTHR20858">
    <property type="entry name" value="PHOSPHOMETHYLPYRIMIDINE KINASE"/>
    <property type="match status" value="1"/>
</dbReference>
<evidence type="ECO:0000256" key="4">
    <source>
        <dbReference type="ARBA" id="ARBA00022840"/>
    </source>
</evidence>
<dbReference type="InterPro" id="IPR036409">
    <property type="entry name" value="Aldolase_II/adducin_N_sf"/>
</dbReference>
<dbReference type="GO" id="GO:0008902">
    <property type="term" value="F:hydroxymethylpyrimidine kinase activity"/>
    <property type="evidence" value="ECO:0007669"/>
    <property type="project" value="TreeGrafter"/>
</dbReference>